<reference evidence="2" key="1">
    <citation type="submission" date="2021-01" db="EMBL/GenBank/DDBJ databases">
        <authorList>
            <person name="Corre E."/>
            <person name="Pelletier E."/>
            <person name="Niang G."/>
            <person name="Scheremetjew M."/>
            <person name="Finn R."/>
            <person name="Kale V."/>
            <person name="Holt S."/>
            <person name="Cochrane G."/>
            <person name="Meng A."/>
            <person name="Brown T."/>
            <person name="Cohen L."/>
        </authorList>
    </citation>
    <scope>NUCLEOTIDE SEQUENCE</scope>
    <source>
        <strain evidence="2">CCMP127</strain>
    </source>
</reference>
<organism evidence="2">
    <name type="scientific">Amphora coffeiformis</name>
    <dbReference type="NCBI Taxonomy" id="265554"/>
    <lineage>
        <taxon>Eukaryota</taxon>
        <taxon>Sar</taxon>
        <taxon>Stramenopiles</taxon>
        <taxon>Ochrophyta</taxon>
        <taxon>Bacillariophyta</taxon>
        <taxon>Bacillariophyceae</taxon>
        <taxon>Bacillariophycidae</taxon>
        <taxon>Thalassiophysales</taxon>
        <taxon>Catenulaceae</taxon>
        <taxon>Amphora</taxon>
    </lineage>
</organism>
<proteinExistence type="predicted"/>
<dbReference type="EMBL" id="HBIM01010019">
    <property type="protein sequence ID" value="CAE0410983.1"/>
    <property type="molecule type" value="Transcribed_RNA"/>
</dbReference>
<sequence>MRSLFALVTLMGGTLIAQQPCWAFQSRLPNQPRFNARDSQRRQVPKLAVVKAKRSMTGDFELQELKVQIDSMKRQGVASRSLPPTKRFELESYARAIIENKESPVPLELVGKNLPNTKWQLVFSTENSALSDLPRDANVVLNFWDITNMDYSLKFGKSTSGLNSITAKSTWKAGEGNNREGSYPGLVTVVYDKITCNAFGFSNMGIGFFGMLKGRASYIQTVYFDNELWIEGGYAPDGSSYFSVYTRENN</sequence>
<protein>
    <recommendedName>
        <fullName evidence="3">Plastid lipid-associated protein/fibrillin conserved domain-containing protein</fullName>
    </recommendedName>
</protein>
<feature type="chain" id="PRO_5031225741" description="Plastid lipid-associated protein/fibrillin conserved domain-containing protein" evidence="1">
    <location>
        <begin position="24"/>
        <end position="250"/>
    </location>
</feature>
<dbReference type="AlphaFoldDB" id="A0A7S3L3Y3"/>
<evidence type="ECO:0000313" key="2">
    <source>
        <dbReference type="EMBL" id="CAE0410983.1"/>
    </source>
</evidence>
<evidence type="ECO:0008006" key="3">
    <source>
        <dbReference type="Google" id="ProtNLM"/>
    </source>
</evidence>
<keyword evidence="1" id="KW-0732">Signal</keyword>
<feature type="signal peptide" evidence="1">
    <location>
        <begin position="1"/>
        <end position="23"/>
    </location>
</feature>
<name>A0A7S3L3Y3_9STRA</name>
<evidence type="ECO:0000256" key="1">
    <source>
        <dbReference type="SAM" id="SignalP"/>
    </source>
</evidence>
<gene>
    <name evidence="2" type="ORF">ACOF00016_LOCUS8393</name>
</gene>
<accession>A0A7S3L3Y3</accession>